<sequence>MNLAAEGRVGPVIGQTFPLQEAADAHRSLQARTAVGRTRLSIR</sequence>
<comment type="caution">
    <text evidence="1">The sequence shown here is derived from an EMBL/GenBank/DDBJ whole genome shotgun (WGS) entry which is preliminary data.</text>
</comment>
<evidence type="ECO:0000313" key="2">
    <source>
        <dbReference type="Proteomes" id="UP000578077"/>
    </source>
</evidence>
<dbReference type="GO" id="GO:0003960">
    <property type="term" value="F:quinone reductase (NADPH) activity"/>
    <property type="evidence" value="ECO:0007669"/>
    <property type="project" value="UniProtKB-EC"/>
</dbReference>
<dbReference type="EC" id="1.6.5.5" evidence="1"/>
<dbReference type="Proteomes" id="UP000578077">
    <property type="component" value="Unassembled WGS sequence"/>
</dbReference>
<protein>
    <submittedName>
        <fullName evidence="1">NADPH2:quinone reductase</fullName>
        <ecNumber evidence="1">1.6.5.5</ecNumber>
    </submittedName>
</protein>
<reference evidence="1 2" key="1">
    <citation type="submission" date="2020-08" db="EMBL/GenBank/DDBJ databases">
        <title>Sequencing the genomes of 1000 actinobacteria strains.</title>
        <authorList>
            <person name="Klenk H.-P."/>
        </authorList>
    </citation>
    <scope>NUCLEOTIDE SEQUENCE [LARGE SCALE GENOMIC DNA]</scope>
    <source>
        <strain evidence="1 2">DSM 44593</strain>
    </source>
</reference>
<dbReference type="Gene3D" id="3.90.180.10">
    <property type="entry name" value="Medium-chain alcohol dehydrogenases, catalytic domain"/>
    <property type="match status" value="1"/>
</dbReference>
<evidence type="ECO:0000313" key="1">
    <source>
        <dbReference type="EMBL" id="MBB5999211.1"/>
    </source>
</evidence>
<gene>
    <name evidence="1" type="ORF">HNR25_002962</name>
</gene>
<dbReference type="EMBL" id="JACHLY010000001">
    <property type="protein sequence ID" value="MBB5999211.1"/>
    <property type="molecule type" value="Genomic_DNA"/>
</dbReference>
<organism evidence="1 2">
    <name type="scientific">Streptomonospora salina</name>
    <dbReference type="NCBI Taxonomy" id="104205"/>
    <lineage>
        <taxon>Bacteria</taxon>
        <taxon>Bacillati</taxon>
        <taxon>Actinomycetota</taxon>
        <taxon>Actinomycetes</taxon>
        <taxon>Streptosporangiales</taxon>
        <taxon>Nocardiopsidaceae</taxon>
        <taxon>Streptomonospora</taxon>
    </lineage>
</organism>
<accession>A0A841EIH9</accession>
<proteinExistence type="predicted"/>
<dbReference type="AlphaFoldDB" id="A0A841EIH9"/>
<name>A0A841EIH9_9ACTN</name>
<keyword evidence="1" id="KW-0560">Oxidoreductase</keyword>
<dbReference type="Pfam" id="PF13602">
    <property type="entry name" value="ADH_zinc_N_2"/>
    <property type="match status" value="1"/>
</dbReference>
<keyword evidence="2" id="KW-1185">Reference proteome</keyword>